<dbReference type="InterPro" id="IPR051549">
    <property type="entry name" value="PEP_Utilizing_Enz"/>
</dbReference>
<feature type="domain" description="PEP-utilising enzyme mobile" evidence="1">
    <location>
        <begin position="689"/>
        <end position="757"/>
    </location>
</feature>
<dbReference type="SUPFAM" id="SSF52009">
    <property type="entry name" value="Phosphohistidine domain"/>
    <property type="match status" value="1"/>
</dbReference>
<dbReference type="InterPro" id="IPR013815">
    <property type="entry name" value="ATP_grasp_subdomain_1"/>
</dbReference>
<evidence type="ECO:0000313" key="3">
    <source>
        <dbReference type="EMBL" id="MBO1264633.1"/>
    </source>
</evidence>
<dbReference type="InterPro" id="IPR036637">
    <property type="entry name" value="Phosphohistidine_dom_sf"/>
</dbReference>
<dbReference type="SUPFAM" id="SSF56059">
    <property type="entry name" value="Glutathione synthetase ATP-binding domain-like"/>
    <property type="match status" value="1"/>
</dbReference>
<dbReference type="Gene3D" id="3.30.1490.20">
    <property type="entry name" value="ATP-grasp fold, A domain"/>
    <property type="match status" value="1"/>
</dbReference>
<comment type="caution">
    <text evidence="3">The sequence shown here is derived from an EMBL/GenBank/DDBJ whole genome shotgun (WGS) entry which is preliminary data.</text>
</comment>
<organism evidence="3 4">
    <name type="scientific">Proteiniclasticum aestuarii</name>
    <dbReference type="NCBI Taxonomy" id="2817862"/>
    <lineage>
        <taxon>Bacteria</taxon>
        <taxon>Bacillati</taxon>
        <taxon>Bacillota</taxon>
        <taxon>Clostridia</taxon>
        <taxon>Eubacteriales</taxon>
        <taxon>Clostridiaceae</taxon>
        <taxon>Proteiniclasticum</taxon>
    </lineage>
</organism>
<name>A0A939H9X6_9CLOT</name>
<dbReference type="RefSeq" id="WP_207599151.1">
    <property type="nucleotide sequence ID" value="NZ_JAFNJU010000004.1"/>
</dbReference>
<evidence type="ECO:0000259" key="1">
    <source>
        <dbReference type="Pfam" id="PF00391"/>
    </source>
</evidence>
<reference evidence="3" key="1">
    <citation type="submission" date="2021-03" db="EMBL/GenBank/DDBJ databases">
        <title>Proteiniclasticum marinus sp. nov., isolated from tidal flat sediment.</title>
        <authorList>
            <person name="Namirimu T."/>
            <person name="Yang J.-A."/>
            <person name="Yang S.-H."/>
            <person name="Kim Y.-J."/>
            <person name="Kwon K.K."/>
        </authorList>
    </citation>
    <scope>NUCLEOTIDE SEQUENCE</scope>
    <source>
        <strain evidence="3">SCR006</strain>
    </source>
</reference>
<dbReference type="Gene3D" id="3.30.470.20">
    <property type="entry name" value="ATP-grasp fold, B domain"/>
    <property type="match status" value="1"/>
</dbReference>
<accession>A0A939H9X6</accession>
<feature type="domain" description="Pyruvate phosphate dikinase AMP/ATP-binding" evidence="2">
    <location>
        <begin position="58"/>
        <end position="189"/>
    </location>
</feature>
<dbReference type="GO" id="GO:0016301">
    <property type="term" value="F:kinase activity"/>
    <property type="evidence" value="ECO:0007669"/>
    <property type="project" value="InterPro"/>
</dbReference>
<evidence type="ECO:0000259" key="2">
    <source>
        <dbReference type="Pfam" id="PF01326"/>
    </source>
</evidence>
<proteinExistence type="predicted"/>
<dbReference type="AlphaFoldDB" id="A0A939H9X6"/>
<protein>
    <recommendedName>
        <fullName evidence="5">Phosphoenolpyruvate synthase</fullName>
    </recommendedName>
</protein>
<evidence type="ECO:0000313" key="4">
    <source>
        <dbReference type="Proteomes" id="UP000664218"/>
    </source>
</evidence>
<dbReference type="GO" id="GO:0005524">
    <property type="term" value="F:ATP binding"/>
    <property type="evidence" value="ECO:0007669"/>
    <property type="project" value="InterPro"/>
</dbReference>
<dbReference type="InterPro" id="IPR002192">
    <property type="entry name" value="PPDK_AMP/ATP-bd"/>
</dbReference>
<keyword evidence="4" id="KW-1185">Reference proteome</keyword>
<dbReference type="Gene3D" id="3.50.30.10">
    <property type="entry name" value="Phosphohistidine domain"/>
    <property type="match status" value="1"/>
</dbReference>
<dbReference type="Proteomes" id="UP000664218">
    <property type="component" value="Unassembled WGS sequence"/>
</dbReference>
<feature type="domain" description="Pyruvate phosphate dikinase AMP/ATP-binding" evidence="2">
    <location>
        <begin position="200"/>
        <end position="249"/>
    </location>
</feature>
<gene>
    <name evidence="3" type="ORF">J3A84_06285</name>
</gene>
<dbReference type="PANTHER" id="PTHR43615">
    <property type="entry name" value="PHOSPHOENOLPYRUVATE SYNTHASE-RELATED"/>
    <property type="match status" value="1"/>
</dbReference>
<dbReference type="Pfam" id="PF00391">
    <property type="entry name" value="PEP-utilizers"/>
    <property type="match status" value="1"/>
</dbReference>
<dbReference type="InterPro" id="IPR008279">
    <property type="entry name" value="PEP-util_enz_mobile_dom"/>
</dbReference>
<evidence type="ECO:0008006" key="5">
    <source>
        <dbReference type="Google" id="ProtNLM"/>
    </source>
</evidence>
<dbReference type="Pfam" id="PF01326">
    <property type="entry name" value="PPDK_N"/>
    <property type="match status" value="2"/>
</dbReference>
<dbReference type="EMBL" id="JAFNJU010000004">
    <property type="protein sequence ID" value="MBO1264633.1"/>
    <property type="molecule type" value="Genomic_DNA"/>
</dbReference>
<dbReference type="PANTHER" id="PTHR43615:SF1">
    <property type="entry name" value="PPDK_N DOMAIN-CONTAINING PROTEIN"/>
    <property type="match status" value="1"/>
</dbReference>
<sequence length="764" mass="87409">MREKYLYALEDSSIGIKGGSKSSNLRYLIRKNYAVPKGCVLSWDALSDYLLLGESVLMEIREELRGYIQPDKVYAVRSSASIEDHSEFSCAGLFQSYLNVRGEEEIITSIMKVWQSLYEEKLRAYCVTNHIDTQSILMAVIIQEMVDARTSGVIFSKNPITGLSEIIIEAGEGNGDEQVRARTSPERWVSKWGNWIEKPEEHIITESFAKELAEHAHNLAKSYGKPVDLEWAHDGERLYFLQVRPITQLDIPIYSNRITKEMLPGIIKPLVWSVNTTMINKIWTQILVQLTGDTGINPETLTGYYYGRAYFNMALFGQVFESLGIPYEGLELLLGLEQDGPRKPHMKPGMKAVKRLPGFVKISRSFLTAEKRYRKMEPLKWKVYEDIREELSRSGSLDEDLMIARRISEETEDVAYFNIMLPMELMMHHRMLAGFLRKQGYDIRNLLLEGVEDAANKYSPHYHLTELKKKYQLPKASLTIEEKENLEKDISVFLERFGHFSDSGNDCSKIPWRETPELILKMVEMAAEPLKEDERMRFDELKLPMGKRGLYGVFYRRTSRYAVLRESISSLYTFGYGQFRNVFVKIGSALAKEGLLEDQEDVYYLYWKELVELIEEKKTLPLKELVRQRKEELAGYEKRSVPEIIVGKEQPPCQEDTCEDYRGIPTSLGVYSGPARVLNGFSDFERLLEGDVLIIPYSDVGWSPLFARAGAVIAESGGILSHSSIVAREYRIPAVVSVPGACRIPDGMRVTVDGYSGNIFVEKQ</sequence>